<dbReference type="Gene3D" id="2.60.40.10">
    <property type="entry name" value="Immunoglobulins"/>
    <property type="match status" value="1"/>
</dbReference>
<feature type="region of interest" description="Disordered" evidence="5">
    <location>
        <begin position="939"/>
        <end position="973"/>
    </location>
</feature>
<feature type="compositionally biased region" description="Pro residues" evidence="5">
    <location>
        <begin position="963"/>
        <end position="973"/>
    </location>
</feature>
<proteinExistence type="predicted"/>
<accession>A0A8T2PV44</accession>
<dbReference type="OrthoDB" id="10040278at2759"/>
<feature type="region of interest" description="Disordered" evidence="5">
    <location>
        <begin position="33"/>
        <end position="65"/>
    </location>
</feature>
<dbReference type="InterPro" id="IPR013083">
    <property type="entry name" value="Znf_RING/FYVE/PHD"/>
</dbReference>
<dbReference type="SMART" id="SM00336">
    <property type="entry name" value="BBOX"/>
    <property type="match status" value="2"/>
</dbReference>
<gene>
    <name evidence="8" type="ORF">JZ751_000165</name>
</gene>
<dbReference type="GO" id="GO:1904115">
    <property type="term" value="C:axon cytoplasm"/>
    <property type="evidence" value="ECO:0007669"/>
    <property type="project" value="GOC"/>
</dbReference>
<dbReference type="SUPFAM" id="SSF49265">
    <property type="entry name" value="Fibronectin type III"/>
    <property type="match status" value="1"/>
</dbReference>
<dbReference type="InterPro" id="IPR013320">
    <property type="entry name" value="ConA-like_dom_sf"/>
</dbReference>
<feature type="domain" description="B box-type" evidence="6">
    <location>
        <begin position="188"/>
        <end position="230"/>
    </location>
</feature>
<evidence type="ECO:0000256" key="5">
    <source>
        <dbReference type="SAM" id="MobiDB-lite"/>
    </source>
</evidence>
<dbReference type="GO" id="GO:0048490">
    <property type="term" value="P:anterograde synaptic vesicle transport"/>
    <property type="evidence" value="ECO:0007669"/>
    <property type="project" value="TreeGrafter"/>
</dbReference>
<dbReference type="Pfam" id="PF00643">
    <property type="entry name" value="zf-B_box"/>
    <property type="match status" value="1"/>
</dbReference>
<dbReference type="GO" id="GO:0001764">
    <property type="term" value="P:neuron migration"/>
    <property type="evidence" value="ECO:0007669"/>
    <property type="project" value="TreeGrafter"/>
</dbReference>
<evidence type="ECO:0000259" key="7">
    <source>
        <dbReference type="PROSITE" id="PS50853"/>
    </source>
</evidence>
<evidence type="ECO:0000313" key="9">
    <source>
        <dbReference type="Proteomes" id="UP000824540"/>
    </source>
</evidence>
<dbReference type="Gene3D" id="4.10.830.40">
    <property type="match status" value="1"/>
</dbReference>
<feature type="region of interest" description="Disordered" evidence="5">
    <location>
        <begin position="897"/>
        <end position="916"/>
    </location>
</feature>
<keyword evidence="2 4" id="KW-0863">Zinc-finger</keyword>
<dbReference type="GO" id="GO:0001578">
    <property type="term" value="P:microtubule bundle formation"/>
    <property type="evidence" value="ECO:0007669"/>
    <property type="project" value="TreeGrafter"/>
</dbReference>
<dbReference type="InterPro" id="IPR013783">
    <property type="entry name" value="Ig-like_fold"/>
</dbReference>
<keyword evidence="3" id="KW-0862">Zinc</keyword>
<dbReference type="Gene3D" id="3.30.40.10">
    <property type="entry name" value="Zinc/RING finger domain, C3HC4 (zinc finger)"/>
    <property type="match status" value="1"/>
</dbReference>
<dbReference type="PANTHER" id="PTHR24099">
    <property type="entry name" value="E3 UBIQUITIN-PROTEIN LIGASE TRIM36-RELATED"/>
    <property type="match status" value="1"/>
</dbReference>
<feature type="compositionally biased region" description="Basic and acidic residues" evidence="5">
    <location>
        <begin position="903"/>
        <end position="912"/>
    </location>
</feature>
<dbReference type="SUPFAM" id="SSF49899">
    <property type="entry name" value="Concanavalin A-like lectins/glucanases"/>
    <property type="match status" value="1"/>
</dbReference>
<dbReference type="Proteomes" id="UP000824540">
    <property type="component" value="Unassembled WGS sequence"/>
</dbReference>
<evidence type="ECO:0000256" key="3">
    <source>
        <dbReference type="ARBA" id="ARBA00022833"/>
    </source>
</evidence>
<dbReference type="PROSITE" id="PS50119">
    <property type="entry name" value="ZF_BBOX"/>
    <property type="match status" value="1"/>
</dbReference>
<name>A0A8T2PV44_9TELE</name>
<evidence type="ECO:0000256" key="1">
    <source>
        <dbReference type="ARBA" id="ARBA00022723"/>
    </source>
</evidence>
<dbReference type="PROSITE" id="PS50853">
    <property type="entry name" value="FN3"/>
    <property type="match status" value="1"/>
</dbReference>
<dbReference type="SUPFAM" id="SSF57845">
    <property type="entry name" value="B-box zinc-binding domain"/>
    <property type="match status" value="1"/>
</dbReference>
<dbReference type="Gene3D" id="3.30.160.60">
    <property type="entry name" value="Classic Zinc Finger"/>
    <property type="match status" value="1"/>
</dbReference>
<evidence type="ECO:0000256" key="4">
    <source>
        <dbReference type="PROSITE-ProRule" id="PRU00024"/>
    </source>
</evidence>
<dbReference type="InterPro" id="IPR003961">
    <property type="entry name" value="FN3_dom"/>
</dbReference>
<dbReference type="EMBL" id="JAFBMS010000001">
    <property type="protein sequence ID" value="KAG9355327.1"/>
    <property type="molecule type" value="Genomic_DNA"/>
</dbReference>
<keyword evidence="9" id="KW-1185">Reference proteome</keyword>
<dbReference type="CDD" id="cd00063">
    <property type="entry name" value="FN3"/>
    <property type="match status" value="1"/>
</dbReference>
<feature type="compositionally biased region" description="Polar residues" evidence="5">
    <location>
        <begin position="43"/>
        <end position="53"/>
    </location>
</feature>
<dbReference type="InterPro" id="IPR000315">
    <property type="entry name" value="Znf_B-box"/>
</dbReference>
<dbReference type="GO" id="GO:0008270">
    <property type="term" value="F:zinc ion binding"/>
    <property type="evidence" value="ECO:0007669"/>
    <property type="project" value="UniProtKB-KW"/>
</dbReference>
<dbReference type="AlphaFoldDB" id="A0A8T2PV44"/>
<feature type="domain" description="Fibronectin type-III" evidence="7">
    <location>
        <begin position="470"/>
        <end position="584"/>
    </location>
</feature>
<dbReference type="PANTHER" id="PTHR24099:SF20">
    <property type="entry name" value="TRIPARTITE MOTIF-CONTAINING PROTEIN 46"/>
    <property type="match status" value="1"/>
</dbReference>
<evidence type="ECO:0000259" key="6">
    <source>
        <dbReference type="PROSITE" id="PS50119"/>
    </source>
</evidence>
<reference evidence="8" key="1">
    <citation type="thesis" date="2021" institute="BYU ScholarsArchive" country="Provo, UT, USA">
        <title>Applications of and Algorithms for Genome Assembly and Genomic Analyses with an Emphasis on Marine Teleosts.</title>
        <authorList>
            <person name="Pickett B.D."/>
        </authorList>
    </citation>
    <scope>NUCLEOTIDE SEQUENCE</scope>
    <source>
        <strain evidence="8">HI-2016</strain>
    </source>
</reference>
<evidence type="ECO:0008006" key="10">
    <source>
        <dbReference type="Google" id="ProtNLM"/>
    </source>
</evidence>
<protein>
    <recommendedName>
        <fullName evidence="10">Tripartite motif containing 46b</fullName>
    </recommendedName>
</protein>
<dbReference type="InterPro" id="IPR043136">
    <property type="entry name" value="B30.2/SPRY_sf"/>
</dbReference>
<dbReference type="Gene3D" id="2.60.120.920">
    <property type="match status" value="1"/>
</dbReference>
<evidence type="ECO:0000313" key="8">
    <source>
        <dbReference type="EMBL" id="KAG9355327.1"/>
    </source>
</evidence>
<comment type="caution">
    <text evidence="8">The sequence shown here is derived from an EMBL/GenBank/DDBJ whole genome shotgun (WGS) entry which is preliminary data.</text>
</comment>
<sequence>MERELQCPVCKGMVKQPIVLPCQHSVLVQNGYPAPDLLPEPNSPASTPNTRSPRQARRPAPKADRIDRVLRAGFGTYPGRRRKEGPPPIVLFPCPPCQREVELGERGLADCLRNLTLERIVERYRHTVSLGTVAVMCQFCKPPQSLEATKGCADCRASFCNECFKLYHPWGTPRAQHEHVQPTLNFRPKLLTCPEHDQERLQFYCKSCQRLLCPLCKLRRAHASHKVMPIAHAYQTLKDKITKAINYILANQDTVQAQITQLENAIAQTEQVNSGSAREQLVQCVHELGAALAERQGALGQALESTRLRRGEALAAQVSERQSLLEHAGLLAFSQELLKETDPPCFVQAARLTHNRSHVCSELTVHPLLLSIALSLSFASPWLSVKGRRKGCTCRRRITVPYLQCDVIGAHCLCVLLMRAIDSLQCFSLAADPSFRHFQLDISRELKLLSNMEFIRGERGKGVWPCMWAGPTPVIDTQRTLAYDQLFLCWRLPQDSAPAWHFSVEFRRRGGGLAGIRSMFRGGAGMGAGAGSRWVWHRLEEVGGTCAVIERLEMDSVYVLRVRGCNKAGFGEYSEEVYLHTPPAPAFHIPTPYPPPSAPLYPSRSLSSLVHTLCPHVSPHLRNHLSLPFSHLSCIFFLLEGEIVTVLNPILPCFFSGLCACVSFSLFKVSPPLLTSSVMGDLSLNFPPFFLSVFPLWFLFPSVIPSLLSFFTTSCSPHPVLFPNTTTAFSLHYLQPLLPSSTHQPHPLPAFHHPSPPYPTPPMLVLLPLLQLCPWSARSSFLSFSSPSHHTPWYPDPNTPVLSLLLNFYLDGRWGLHADRLVVSREQRCARSVPGLSLLQAADRALTSCHLTCDLLVGDVAVSQGRHYWACSVEPGSYLVGVGLEARLQEWFHLPQDMPSPRYDPDSGHDSGAEDTLDTPPPFVFLTVGMGKVFLPQSASSHHGCHSDPTSPREHPSNLSNGPPSPPGLTAPLPPRLGVCLDFEKGRVTFYDAHSLRPLWEGPVDCSAPICPAFCFIGGGVLQLQELVANRSTELNPPRRVTIQSRVTNMNN</sequence>
<dbReference type="InterPro" id="IPR036116">
    <property type="entry name" value="FN3_sf"/>
</dbReference>
<dbReference type="GO" id="GO:0044304">
    <property type="term" value="C:main axon"/>
    <property type="evidence" value="ECO:0007669"/>
    <property type="project" value="TreeGrafter"/>
</dbReference>
<organism evidence="8 9">
    <name type="scientific">Albula glossodonta</name>
    <name type="common">roundjaw bonefish</name>
    <dbReference type="NCBI Taxonomy" id="121402"/>
    <lineage>
        <taxon>Eukaryota</taxon>
        <taxon>Metazoa</taxon>
        <taxon>Chordata</taxon>
        <taxon>Craniata</taxon>
        <taxon>Vertebrata</taxon>
        <taxon>Euteleostomi</taxon>
        <taxon>Actinopterygii</taxon>
        <taxon>Neopterygii</taxon>
        <taxon>Teleostei</taxon>
        <taxon>Albuliformes</taxon>
        <taxon>Albulidae</taxon>
        <taxon>Albula</taxon>
    </lineage>
</organism>
<dbReference type="InterPro" id="IPR050617">
    <property type="entry name" value="E3_ligase_FN3/SPRY"/>
</dbReference>
<dbReference type="GO" id="GO:0007409">
    <property type="term" value="P:axonogenesis"/>
    <property type="evidence" value="ECO:0007669"/>
    <property type="project" value="TreeGrafter"/>
</dbReference>
<keyword evidence="1" id="KW-0479">Metal-binding</keyword>
<evidence type="ECO:0000256" key="2">
    <source>
        <dbReference type="ARBA" id="ARBA00022771"/>
    </source>
</evidence>